<name>A0A1E1XNY3_AMBSC</name>
<dbReference type="InterPro" id="IPR021109">
    <property type="entry name" value="Peptidase_aspartic_dom_sf"/>
</dbReference>
<dbReference type="PROSITE" id="PS50878">
    <property type="entry name" value="RT_POL"/>
    <property type="match status" value="1"/>
</dbReference>
<dbReference type="Gene3D" id="3.30.70.270">
    <property type="match status" value="1"/>
</dbReference>
<dbReference type="CDD" id="cd01647">
    <property type="entry name" value="RT_LTR"/>
    <property type="match status" value="1"/>
</dbReference>
<dbReference type="Gene3D" id="2.40.70.10">
    <property type="entry name" value="Acid Proteases"/>
    <property type="match status" value="1"/>
</dbReference>
<protein>
    <submittedName>
        <fullName evidence="2">Putative tick transposon</fullName>
    </submittedName>
</protein>
<dbReference type="Pfam" id="PF00078">
    <property type="entry name" value="RVT_1"/>
    <property type="match status" value="1"/>
</dbReference>
<reference evidence="2" key="1">
    <citation type="submission" date="2016-09" db="EMBL/GenBank/DDBJ databases">
        <authorList>
            <person name="Capua I."/>
            <person name="De Benedictis P."/>
            <person name="Joannis T."/>
            <person name="Lombin L.H."/>
            <person name="Cattoli G."/>
        </authorList>
    </citation>
    <scope>NUCLEOTIDE SEQUENCE</scope>
</reference>
<dbReference type="SUPFAM" id="SSF56672">
    <property type="entry name" value="DNA/RNA polymerases"/>
    <property type="match status" value="1"/>
</dbReference>
<dbReference type="SMART" id="SM00343">
    <property type="entry name" value="ZnF_C2HC"/>
    <property type="match status" value="2"/>
</dbReference>
<dbReference type="InterPro" id="IPR001878">
    <property type="entry name" value="Znf_CCHC"/>
</dbReference>
<dbReference type="EMBL" id="GFAA01002397">
    <property type="protein sequence ID" value="JAU01038.1"/>
    <property type="molecule type" value="mRNA"/>
</dbReference>
<dbReference type="InterPro" id="IPR043502">
    <property type="entry name" value="DNA/RNA_pol_sf"/>
</dbReference>
<dbReference type="InterPro" id="IPR050951">
    <property type="entry name" value="Retrovirus_Pol_polyprotein"/>
</dbReference>
<organism evidence="2">
    <name type="scientific">Amblyomma sculptum</name>
    <name type="common">Tick</name>
    <dbReference type="NCBI Taxonomy" id="1581419"/>
    <lineage>
        <taxon>Eukaryota</taxon>
        <taxon>Metazoa</taxon>
        <taxon>Ecdysozoa</taxon>
        <taxon>Arthropoda</taxon>
        <taxon>Chelicerata</taxon>
        <taxon>Arachnida</taxon>
        <taxon>Acari</taxon>
        <taxon>Parasitiformes</taxon>
        <taxon>Ixodida</taxon>
        <taxon>Ixodoidea</taxon>
        <taxon>Ixodidae</taxon>
        <taxon>Amblyomminae</taxon>
        <taxon>Amblyomma</taxon>
    </lineage>
</organism>
<feature type="non-terminal residue" evidence="2">
    <location>
        <position position="447"/>
    </location>
</feature>
<dbReference type="GO" id="GO:0008270">
    <property type="term" value="F:zinc ion binding"/>
    <property type="evidence" value="ECO:0007669"/>
    <property type="project" value="InterPro"/>
</dbReference>
<dbReference type="PANTHER" id="PTHR37984:SF9">
    <property type="entry name" value="INTEGRASE CATALYTIC DOMAIN-CONTAINING PROTEIN"/>
    <property type="match status" value="1"/>
</dbReference>
<accession>A0A1E1XNY3</accession>
<dbReference type="InterPro" id="IPR000477">
    <property type="entry name" value="RT_dom"/>
</dbReference>
<proteinExistence type="evidence at transcript level"/>
<dbReference type="AlphaFoldDB" id="A0A1E1XNY3"/>
<dbReference type="InterPro" id="IPR043128">
    <property type="entry name" value="Rev_trsase/Diguanyl_cyclase"/>
</dbReference>
<evidence type="ECO:0000259" key="1">
    <source>
        <dbReference type="PROSITE" id="PS50878"/>
    </source>
</evidence>
<sequence>RLSEALQLDADLTLVKALSKARQKETVHHQQQLLHAAEGSPLVKTEGTALDAVARAKHKGKNRTRPASFAKTSCQSCSYCGGTPHPRPSCPAKSEKCSRCKSKGHYARVCRKFPSKEVSTLEQETSALFLGAVHQPATAQNDIRLVEVGINGFPLVAKIDTGAQVSVVPANFAAVPRDLHPVKETLAGPTGKALQVVGKFGATIKWKKRSSDQVIYVVQHLKHPLLGLPAIEALGLVKFLCATERIEQRYSQLFCGLGQLLDEYTICLEPTAVPYSVTVARRIPVPLRKAVEQEIHKMREQGVIRPVEGPTDWCAGIVPVVKPSGGVRICVDFTRLNSSVLRERFPLPSVEQSLALLGEATVFSRLDANSGFHQIPLSPACQELTTFITPIGRFCFTRLPFGITSAPEYFQKRMSETLSGLTGVVNLMDDILVFGRDQAEHDKNLDA</sequence>
<dbReference type="GO" id="GO:0003676">
    <property type="term" value="F:nucleic acid binding"/>
    <property type="evidence" value="ECO:0007669"/>
    <property type="project" value="InterPro"/>
</dbReference>
<evidence type="ECO:0000313" key="2">
    <source>
        <dbReference type="EMBL" id="JAU01038.1"/>
    </source>
</evidence>
<dbReference type="Gene3D" id="3.10.10.10">
    <property type="entry name" value="HIV Type 1 Reverse Transcriptase, subunit A, domain 1"/>
    <property type="match status" value="1"/>
</dbReference>
<dbReference type="PANTHER" id="PTHR37984">
    <property type="entry name" value="PROTEIN CBG26694"/>
    <property type="match status" value="1"/>
</dbReference>
<dbReference type="Gene3D" id="4.10.60.10">
    <property type="entry name" value="Zinc finger, CCHC-type"/>
    <property type="match status" value="1"/>
</dbReference>
<reference evidence="2" key="2">
    <citation type="journal article" date="2017" name="Front. Cell. Infect. Microbiol.">
        <title>Analysis of the Salivary Gland Transcriptome of Unfed and Partially Fed Amblyomma sculptum Ticks and Descriptive Proteome of the Saliva.</title>
        <authorList>
            <person name="Esteves E."/>
            <person name="Maruyama S.R."/>
            <person name="Kawahara R."/>
            <person name="Fujita A."/>
            <person name="Martins L.A."/>
            <person name="Righi A.A."/>
            <person name="Costa F.B."/>
            <person name="Palmisano G."/>
            <person name="Labruna M.B."/>
            <person name="Sa-Nunes A."/>
            <person name="Ribeiro J.M.C."/>
            <person name="Fogaca A.C."/>
        </authorList>
    </citation>
    <scope>NUCLEOTIDE SEQUENCE</scope>
</reference>
<feature type="non-terminal residue" evidence="2">
    <location>
        <position position="1"/>
    </location>
</feature>
<feature type="domain" description="Reverse transcriptase" evidence="1">
    <location>
        <begin position="301"/>
        <end position="447"/>
    </location>
</feature>
<dbReference type="SUPFAM" id="SSF50630">
    <property type="entry name" value="Acid proteases"/>
    <property type="match status" value="1"/>
</dbReference>
<dbReference type="GO" id="GO:0071897">
    <property type="term" value="P:DNA biosynthetic process"/>
    <property type="evidence" value="ECO:0007669"/>
    <property type="project" value="UniProtKB-ARBA"/>
</dbReference>